<feature type="compositionally biased region" description="Basic and acidic residues" evidence="3">
    <location>
        <begin position="70"/>
        <end position="80"/>
    </location>
</feature>
<dbReference type="OrthoDB" id="2135053at2759"/>
<gene>
    <name evidence="4" type="ORF">L211DRAFT_897999</name>
</gene>
<name>A0A3N4L9Y8_9PEZI</name>
<feature type="compositionally biased region" description="Basic and acidic residues" evidence="3">
    <location>
        <begin position="116"/>
        <end position="143"/>
    </location>
</feature>
<accession>A0A3N4L9Y8</accession>
<evidence type="ECO:0000256" key="2">
    <source>
        <dbReference type="ARBA" id="ARBA00018780"/>
    </source>
</evidence>
<sequence>NLIHKAKVVKTFRKVKSQNAEELDAGKRRFEELARLAEEEEAERRRKRRRKSSGTPDAHGEEEAVEEEEEKRKDRPRGERGGGGGGGGGGGRGRDRKHHRPSRFNKELSEAALVAAEREAHKKMLEQREAERQRREQERERWNKAVNAKTRTGQVKLGKQSGLLLEKIKRQIGDRR</sequence>
<dbReference type="Proteomes" id="UP000267821">
    <property type="component" value="Unassembled WGS sequence"/>
</dbReference>
<proteinExistence type="inferred from homology"/>
<feature type="non-terminal residue" evidence="4">
    <location>
        <position position="1"/>
    </location>
</feature>
<evidence type="ECO:0000313" key="4">
    <source>
        <dbReference type="EMBL" id="RPB19446.1"/>
    </source>
</evidence>
<organism evidence="4 5">
    <name type="scientific">Terfezia boudieri ATCC MYA-4762</name>
    <dbReference type="NCBI Taxonomy" id="1051890"/>
    <lineage>
        <taxon>Eukaryota</taxon>
        <taxon>Fungi</taxon>
        <taxon>Dikarya</taxon>
        <taxon>Ascomycota</taxon>
        <taxon>Pezizomycotina</taxon>
        <taxon>Pezizomycetes</taxon>
        <taxon>Pezizales</taxon>
        <taxon>Pezizaceae</taxon>
        <taxon>Terfezia</taxon>
    </lineage>
</organism>
<feature type="compositionally biased region" description="Gly residues" evidence="3">
    <location>
        <begin position="81"/>
        <end position="91"/>
    </location>
</feature>
<evidence type="ECO:0000256" key="1">
    <source>
        <dbReference type="ARBA" id="ARBA00006800"/>
    </source>
</evidence>
<dbReference type="Pfam" id="PF08524">
    <property type="entry name" value="rRNA_processing"/>
    <property type="match status" value="1"/>
</dbReference>
<protein>
    <recommendedName>
        <fullName evidence="2">rRNA-processing protein FYV7</fullName>
    </recommendedName>
</protein>
<evidence type="ECO:0000313" key="5">
    <source>
        <dbReference type="Proteomes" id="UP000267821"/>
    </source>
</evidence>
<dbReference type="STRING" id="1051890.A0A3N4L9Y8"/>
<comment type="similarity">
    <text evidence="1">Belongs to the FYV7 family.</text>
</comment>
<feature type="compositionally biased region" description="Basic residues" evidence="3">
    <location>
        <begin position="94"/>
        <end position="103"/>
    </location>
</feature>
<evidence type="ECO:0000256" key="3">
    <source>
        <dbReference type="SAM" id="MobiDB-lite"/>
    </source>
</evidence>
<feature type="region of interest" description="Disordered" evidence="3">
    <location>
        <begin position="13"/>
        <end position="152"/>
    </location>
</feature>
<feature type="compositionally biased region" description="Basic and acidic residues" evidence="3">
    <location>
        <begin position="24"/>
        <end position="37"/>
    </location>
</feature>
<dbReference type="InterPro" id="IPR013730">
    <property type="entry name" value="Fyv7/TAP26"/>
</dbReference>
<reference evidence="4 5" key="1">
    <citation type="journal article" date="2018" name="Nat. Ecol. Evol.">
        <title>Pezizomycetes genomes reveal the molecular basis of ectomycorrhizal truffle lifestyle.</title>
        <authorList>
            <person name="Murat C."/>
            <person name="Payen T."/>
            <person name="Noel B."/>
            <person name="Kuo A."/>
            <person name="Morin E."/>
            <person name="Chen J."/>
            <person name="Kohler A."/>
            <person name="Krizsan K."/>
            <person name="Balestrini R."/>
            <person name="Da Silva C."/>
            <person name="Montanini B."/>
            <person name="Hainaut M."/>
            <person name="Levati E."/>
            <person name="Barry K.W."/>
            <person name="Belfiori B."/>
            <person name="Cichocki N."/>
            <person name="Clum A."/>
            <person name="Dockter R.B."/>
            <person name="Fauchery L."/>
            <person name="Guy J."/>
            <person name="Iotti M."/>
            <person name="Le Tacon F."/>
            <person name="Lindquist E.A."/>
            <person name="Lipzen A."/>
            <person name="Malagnac F."/>
            <person name="Mello A."/>
            <person name="Molinier V."/>
            <person name="Miyauchi S."/>
            <person name="Poulain J."/>
            <person name="Riccioni C."/>
            <person name="Rubini A."/>
            <person name="Sitrit Y."/>
            <person name="Splivallo R."/>
            <person name="Traeger S."/>
            <person name="Wang M."/>
            <person name="Zifcakova L."/>
            <person name="Wipf D."/>
            <person name="Zambonelli A."/>
            <person name="Paolocci F."/>
            <person name="Nowrousian M."/>
            <person name="Ottonello S."/>
            <person name="Baldrian P."/>
            <person name="Spatafora J.W."/>
            <person name="Henrissat B."/>
            <person name="Nagy L.G."/>
            <person name="Aury J.M."/>
            <person name="Wincker P."/>
            <person name="Grigoriev I.V."/>
            <person name="Bonfante P."/>
            <person name="Martin F.M."/>
        </authorList>
    </citation>
    <scope>NUCLEOTIDE SEQUENCE [LARGE SCALE GENOMIC DNA]</scope>
    <source>
        <strain evidence="4 5">ATCC MYA-4762</strain>
    </source>
</reference>
<dbReference type="AlphaFoldDB" id="A0A3N4L9Y8"/>
<dbReference type="EMBL" id="ML121589">
    <property type="protein sequence ID" value="RPB19446.1"/>
    <property type="molecule type" value="Genomic_DNA"/>
</dbReference>
<keyword evidence="5" id="KW-1185">Reference proteome</keyword>
<dbReference type="InParanoid" id="A0A3N4L9Y8"/>